<keyword evidence="5" id="KW-0411">Iron-sulfur</keyword>
<evidence type="ECO:0000256" key="3">
    <source>
        <dbReference type="ARBA" id="ARBA00022723"/>
    </source>
</evidence>
<gene>
    <name evidence="7" type="ORF">DDZ44_07270</name>
</gene>
<dbReference type="PROSITE" id="PS51918">
    <property type="entry name" value="RADICAL_SAM"/>
    <property type="match status" value="1"/>
</dbReference>
<feature type="non-terminal residue" evidence="7">
    <location>
        <position position="1"/>
    </location>
</feature>
<evidence type="ECO:0000313" key="8">
    <source>
        <dbReference type="Proteomes" id="UP000263273"/>
    </source>
</evidence>
<dbReference type="EMBL" id="DNZF01000161">
    <property type="protein sequence ID" value="HBK53718.1"/>
    <property type="molecule type" value="Genomic_DNA"/>
</dbReference>
<evidence type="ECO:0000259" key="6">
    <source>
        <dbReference type="PROSITE" id="PS51918"/>
    </source>
</evidence>
<feature type="domain" description="Radical SAM core" evidence="6">
    <location>
        <begin position="1"/>
        <end position="182"/>
    </location>
</feature>
<sequence length="231" mass="26500">GEYIESVFFADGNTIIMKTEQLLEIFDYTHNLFPHLKRITVYGSSRFVNKKKLEDLKRLRAAGLKRIHTGMESGDDIILERIKKGTNSQEIINAGLKLKEAGISVSEYYLVGIGGRERSREHALNSALTLSAFSPDFIRLRTYVPMPNTPLYDDYQNGVFALLSPHEALREVRLLIENLNCDNSQLLSDHINNYWNVYGVLPQDKNKMLAELDRALAIDESRFRRPERGRL</sequence>
<comment type="cofactor">
    <cofactor evidence="1">
        <name>[4Fe-4S] cluster</name>
        <dbReference type="ChEBI" id="CHEBI:49883"/>
    </cofactor>
</comment>
<dbReference type="SMART" id="SM00729">
    <property type="entry name" value="Elp3"/>
    <property type="match status" value="1"/>
</dbReference>
<name>A0A354YWK3_9FIRM</name>
<dbReference type="InterPro" id="IPR058240">
    <property type="entry name" value="rSAM_sf"/>
</dbReference>
<keyword evidence="2" id="KW-0949">S-adenosyl-L-methionine</keyword>
<proteinExistence type="predicted"/>
<dbReference type="Proteomes" id="UP000263273">
    <property type="component" value="Unassembled WGS sequence"/>
</dbReference>
<dbReference type="Pfam" id="PF04055">
    <property type="entry name" value="Radical_SAM"/>
    <property type="match status" value="1"/>
</dbReference>
<dbReference type="STRING" id="378794.GCA_001570625_01669"/>
<evidence type="ECO:0000256" key="5">
    <source>
        <dbReference type="ARBA" id="ARBA00023014"/>
    </source>
</evidence>
<accession>A0A354YWK3</accession>
<dbReference type="GO" id="GO:0003824">
    <property type="term" value="F:catalytic activity"/>
    <property type="evidence" value="ECO:0007669"/>
    <property type="project" value="InterPro"/>
</dbReference>
<evidence type="ECO:0000256" key="4">
    <source>
        <dbReference type="ARBA" id="ARBA00023004"/>
    </source>
</evidence>
<dbReference type="InterPro" id="IPR013785">
    <property type="entry name" value="Aldolase_TIM"/>
</dbReference>
<reference evidence="7 8" key="1">
    <citation type="journal article" date="2018" name="Nat. Biotechnol.">
        <title>A standardized bacterial taxonomy based on genome phylogeny substantially revises the tree of life.</title>
        <authorList>
            <person name="Parks D.H."/>
            <person name="Chuvochina M."/>
            <person name="Waite D.W."/>
            <person name="Rinke C."/>
            <person name="Skarshewski A."/>
            <person name="Chaumeil P.A."/>
            <person name="Hugenholtz P."/>
        </authorList>
    </citation>
    <scope>NUCLEOTIDE SEQUENCE [LARGE SCALE GENOMIC DNA]</scope>
    <source>
        <strain evidence="7">UBA10948</strain>
    </source>
</reference>
<dbReference type="InterPro" id="IPR006638">
    <property type="entry name" value="Elp3/MiaA/NifB-like_rSAM"/>
</dbReference>
<dbReference type="SUPFAM" id="SSF102114">
    <property type="entry name" value="Radical SAM enzymes"/>
    <property type="match status" value="1"/>
</dbReference>
<dbReference type="PANTHER" id="PTHR43409">
    <property type="entry name" value="ANAEROBIC MAGNESIUM-PROTOPORPHYRIN IX MONOMETHYL ESTER CYCLASE-RELATED"/>
    <property type="match status" value="1"/>
</dbReference>
<dbReference type="GO" id="GO:0051536">
    <property type="term" value="F:iron-sulfur cluster binding"/>
    <property type="evidence" value="ECO:0007669"/>
    <property type="project" value="UniProtKB-KW"/>
</dbReference>
<organism evidence="7 8">
    <name type="scientific">Syntrophomonas wolfei</name>
    <dbReference type="NCBI Taxonomy" id="863"/>
    <lineage>
        <taxon>Bacteria</taxon>
        <taxon>Bacillati</taxon>
        <taxon>Bacillota</taxon>
        <taxon>Clostridia</taxon>
        <taxon>Eubacteriales</taxon>
        <taxon>Syntrophomonadaceae</taxon>
        <taxon>Syntrophomonas</taxon>
    </lineage>
</organism>
<dbReference type="Gene3D" id="3.20.20.70">
    <property type="entry name" value="Aldolase class I"/>
    <property type="match status" value="1"/>
</dbReference>
<dbReference type="AlphaFoldDB" id="A0A354YWK3"/>
<evidence type="ECO:0000256" key="2">
    <source>
        <dbReference type="ARBA" id="ARBA00022691"/>
    </source>
</evidence>
<protein>
    <submittedName>
        <fullName evidence="7">Radical SAM protein</fullName>
    </submittedName>
</protein>
<evidence type="ECO:0000256" key="1">
    <source>
        <dbReference type="ARBA" id="ARBA00001966"/>
    </source>
</evidence>
<evidence type="ECO:0000313" key="7">
    <source>
        <dbReference type="EMBL" id="HBK53718.1"/>
    </source>
</evidence>
<keyword evidence="4" id="KW-0408">Iron</keyword>
<dbReference type="PANTHER" id="PTHR43409:SF4">
    <property type="entry name" value="RADICAL SAM SUPERFAMILY PROTEIN"/>
    <property type="match status" value="1"/>
</dbReference>
<keyword evidence="3" id="KW-0479">Metal-binding</keyword>
<dbReference type="InterPro" id="IPR007197">
    <property type="entry name" value="rSAM"/>
</dbReference>
<comment type="caution">
    <text evidence="7">The sequence shown here is derived from an EMBL/GenBank/DDBJ whole genome shotgun (WGS) entry which is preliminary data.</text>
</comment>
<dbReference type="GO" id="GO:0046872">
    <property type="term" value="F:metal ion binding"/>
    <property type="evidence" value="ECO:0007669"/>
    <property type="project" value="UniProtKB-KW"/>
</dbReference>
<dbReference type="InterPro" id="IPR051198">
    <property type="entry name" value="BchE-like"/>
</dbReference>